<dbReference type="GO" id="GO:0004301">
    <property type="term" value="F:epoxide hydrolase activity"/>
    <property type="evidence" value="ECO:0007669"/>
    <property type="project" value="TreeGrafter"/>
</dbReference>
<gene>
    <name evidence="6" type="ORF">VW23_021125</name>
</gene>
<evidence type="ECO:0000313" key="6">
    <source>
        <dbReference type="EMBL" id="OEO30471.1"/>
    </source>
</evidence>
<dbReference type="AlphaFoldDB" id="A0A1E5XPH3"/>
<dbReference type="Proteomes" id="UP000095463">
    <property type="component" value="Unassembled WGS sequence"/>
</dbReference>
<dbReference type="PANTHER" id="PTHR21661:SF35">
    <property type="entry name" value="EPOXIDE HYDROLASE"/>
    <property type="match status" value="1"/>
</dbReference>
<dbReference type="EMBL" id="LAJE02000204">
    <property type="protein sequence ID" value="OEO30471.1"/>
    <property type="molecule type" value="Genomic_DNA"/>
</dbReference>
<comment type="similarity">
    <text evidence="1">Belongs to the peptidase S33 family.</text>
</comment>
<accession>A0A1E5XPH3</accession>
<dbReference type="GO" id="GO:0097176">
    <property type="term" value="P:epoxide metabolic process"/>
    <property type="evidence" value="ECO:0007669"/>
    <property type="project" value="TreeGrafter"/>
</dbReference>
<dbReference type="OrthoDB" id="27092at2"/>
<dbReference type="PIRSF" id="PIRSF001112">
    <property type="entry name" value="Epoxide_hydrolase"/>
    <property type="match status" value="1"/>
</dbReference>
<dbReference type="Pfam" id="PF06441">
    <property type="entry name" value="EHN"/>
    <property type="match status" value="1"/>
</dbReference>
<sequence length="375" mass="41641">MTPFTIAIADAEIADLRSRLQHARFPDEVEDAGWDYGTSLVFLRRFVTYWGTEFDWRAAEARLNGYPQFTELVDGETVHFVHVRGKGASPVPLLLTNGWPSNFVELLPLVDRLTTEIDSVSFDVIIPSLPGYGFSGRPSHKGMNMTRTAELWAGLMQRLGYPRFLTSGSDLGTGAMLGLVRNHPDRLLGAHYCNVFSGYPKPDDPTPEEAGYFQQVAYTGFTEGAYALVHGTKPTSLAMGLNDSPAGLAAWILEKFHRWGDTGGDIESVFPFETLATLLSVYWFTETIGSSVRLYKEAFADQEIMSPMPRHDVPQGVLVPADCDLPAPRAWGVRNLQNLIHWNEARQGGHFPALEVPDVLADDIRAFHREVVGRS</sequence>
<feature type="domain" description="Epoxide hydrolase N-terminal" evidence="5">
    <location>
        <begin position="1"/>
        <end position="105"/>
    </location>
</feature>
<dbReference type="Gene3D" id="3.40.50.1820">
    <property type="entry name" value="alpha/beta hydrolase"/>
    <property type="match status" value="1"/>
</dbReference>
<evidence type="ECO:0000256" key="1">
    <source>
        <dbReference type="ARBA" id="ARBA00010088"/>
    </source>
</evidence>
<keyword evidence="7" id="KW-1185">Reference proteome</keyword>
<feature type="active site" description="Proton acceptor" evidence="4">
    <location>
        <position position="350"/>
    </location>
</feature>
<feature type="active site" description="Nucleophile" evidence="4">
    <location>
        <position position="170"/>
    </location>
</feature>
<evidence type="ECO:0000313" key="7">
    <source>
        <dbReference type="Proteomes" id="UP000095463"/>
    </source>
</evidence>
<dbReference type="InterPro" id="IPR010497">
    <property type="entry name" value="Epoxide_hydro_N"/>
</dbReference>
<name>A0A1E5XPH3_9HYPH</name>
<protein>
    <submittedName>
        <fullName evidence="6">Epoxide hydrolase</fullName>
    </submittedName>
</protein>
<dbReference type="PANTHER" id="PTHR21661">
    <property type="entry name" value="EPOXIDE HYDROLASE 1-RELATED"/>
    <property type="match status" value="1"/>
</dbReference>
<dbReference type="RefSeq" id="WP_069910310.1">
    <property type="nucleotide sequence ID" value="NZ_LAJE02000204.1"/>
</dbReference>
<evidence type="ECO:0000259" key="5">
    <source>
        <dbReference type="Pfam" id="PF06441"/>
    </source>
</evidence>
<evidence type="ECO:0000256" key="3">
    <source>
        <dbReference type="ARBA" id="ARBA00022801"/>
    </source>
</evidence>
<dbReference type="InterPro" id="IPR016292">
    <property type="entry name" value="Epoxide_hydrolase"/>
</dbReference>
<keyword evidence="3 6" id="KW-0378">Hydrolase</keyword>
<dbReference type="InterPro" id="IPR029058">
    <property type="entry name" value="AB_hydrolase_fold"/>
</dbReference>
<reference evidence="6 7" key="1">
    <citation type="journal article" date="2015" name="Genome Announc.">
        <title>Genome Assemblies of Three Soil-Associated Devosia species: D. insulae, D. limi, and D. soli.</title>
        <authorList>
            <person name="Hassan Y.I."/>
            <person name="Lepp D."/>
            <person name="Zhou T."/>
        </authorList>
    </citation>
    <scope>NUCLEOTIDE SEQUENCE [LARGE SCALE GENOMIC DNA]</scope>
    <source>
        <strain evidence="6 7">DS-56</strain>
    </source>
</reference>
<feature type="active site" description="Proton donor" evidence="4">
    <location>
        <position position="295"/>
    </location>
</feature>
<keyword evidence="2" id="KW-0058">Aromatic hydrocarbons catabolism</keyword>
<proteinExistence type="inferred from homology"/>
<dbReference type="InterPro" id="IPR000639">
    <property type="entry name" value="Epox_hydrolase-like"/>
</dbReference>
<evidence type="ECO:0000256" key="4">
    <source>
        <dbReference type="PIRSR" id="PIRSR001112-1"/>
    </source>
</evidence>
<dbReference type="SUPFAM" id="SSF53474">
    <property type="entry name" value="alpha/beta-Hydrolases"/>
    <property type="match status" value="1"/>
</dbReference>
<organism evidence="6 7">
    <name type="scientific">Devosia insulae DS-56</name>
    <dbReference type="NCBI Taxonomy" id="1116389"/>
    <lineage>
        <taxon>Bacteria</taxon>
        <taxon>Pseudomonadati</taxon>
        <taxon>Pseudomonadota</taxon>
        <taxon>Alphaproteobacteria</taxon>
        <taxon>Hyphomicrobiales</taxon>
        <taxon>Devosiaceae</taxon>
        <taxon>Devosia</taxon>
    </lineage>
</organism>
<comment type="caution">
    <text evidence="6">The sequence shown here is derived from an EMBL/GenBank/DDBJ whole genome shotgun (WGS) entry which is preliminary data.</text>
</comment>
<evidence type="ECO:0000256" key="2">
    <source>
        <dbReference type="ARBA" id="ARBA00022797"/>
    </source>
</evidence>
<dbReference type="PRINTS" id="PR00412">
    <property type="entry name" value="EPOXHYDRLASE"/>
</dbReference>